<reference evidence="2" key="1">
    <citation type="journal article" date="2019" name="Int. J. Syst. Evol. Microbiol.">
        <title>The Global Catalogue of Microorganisms (GCM) 10K type strain sequencing project: providing services to taxonomists for standard genome sequencing and annotation.</title>
        <authorList>
            <consortium name="The Broad Institute Genomics Platform"/>
            <consortium name="The Broad Institute Genome Sequencing Center for Infectious Disease"/>
            <person name="Wu L."/>
            <person name="Ma J."/>
        </authorList>
    </citation>
    <scope>NUCLEOTIDE SEQUENCE [LARGE SCALE GENOMIC DNA]</scope>
    <source>
        <strain evidence="2">JCM 32105</strain>
    </source>
</reference>
<organism evidence="1 2">
    <name type="scientific">Nemorincola caseinilytica</name>
    <dbReference type="NCBI Taxonomy" id="2054315"/>
    <lineage>
        <taxon>Bacteria</taxon>
        <taxon>Pseudomonadati</taxon>
        <taxon>Bacteroidota</taxon>
        <taxon>Chitinophagia</taxon>
        <taxon>Chitinophagales</taxon>
        <taxon>Chitinophagaceae</taxon>
        <taxon>Nemorincola</taxon>
    </lineage>
</organism>
<gene>
    <name evidence="1" type="ORF">GCM10023093_27720</name>
</gene>
<name>A0ABP8NMW9_9BACT</name>
<dbReference type="EMBL" id="BAABFA010000019">
    <property type="protein sequence ID" value="GAA4468984.1"/>
    <property type="molecule type" value="Genomic_DNA"/>
</dbReference>
<evidence type="ECO:0008006" key="3">
    <source>
        <dbReference type="Google" id="ProtNLM"/>
    </source>
</evidence>
<dbReference type="Gene3D" id="1.20.120.450">
    <property type="entry name" value="dinb family like domain"/>
    <property type="match status" value="1"/>
</dbReference>
<dbReference type="InterPro" id="IPR034660">
    <property type="entry name" value="DinB/YfiT-like"/>
</dbReference>
<dbReference type="SUPFAM" id="SSF109854">
    <property type="entry name" value="DinB/YfiT-like putative metalloenzymes"/>
    <property type="match status" value="1"/>
</dbReference>
<comment type="caution">
    <text evidence="1">The sequence shown here is derived from an EMBL/GenBank/DDBJ whole genome shotgun (WGS) entry which is preliminary data.</text>
</comment>
<proteinExistence type="predicted"/>
<accession>A0ABP8NMW9</accession>
<evidence type="ECO:0000313" key="1">
    <source>
        <dbReference type="EMBL" id="GAA4468984.1"/>
    </source>
</evidence>
<dbReference type="RefSeq" id="WP_345084345.1">
    <property type="nucleotide sequence ID" value="NZ_BAABFA010000019.1"/>
</dbReference>
<sequence>MNDTVVAFAAEFGDQCILRMRESTERIERCLGELSETEIWRRPNDQLASVGNLVLHLCGNIGQYILSSLGDRPDSRIRRQEFDAMGGYTRQQLQDMMHTTAEEAIKIIAAATPQEMMRVRMVQGFSMSGIGICVHVTEHYSYHTGQIALHTKLLRNKDLGFYAGQDLDVKNDSGV</sequence>
<evidence type="ECO:0000313" key="2">
    <source>
        <dbReference type="Proteomes" id="UP001500067"/>
    </source>
</evidence>
<dbReference type="Proteomes" id="UP001500067">
    <property type="component" value="Unassembled WGS sequence"/>
</dbReference>
<keyword evidence="2" id="KW-1185">Reference proteome</keyword>
<dbReference type="Pfam" id="PF07609">
    <property type="entry name" value="DUF1572"/>
    <property type="match status" value="1"/>
</dbReference>
<protein>
    <recommendedName>
        <fullName evidence="3">DUF1572 domain-containing protein</fullName>
    </recommendedName>
</protein>
<dbReference type="InterPro" id="IPR011466">
    <property type="entry name" value="DUF1572"/>
</dbReference>